<dbReference type="RefSeq" id="WP_108902177.1">
    <property type="nucleotide sequence ID" value="NZ_CP029185.2"/>
</dbReference>
<accession>A0A2Y9U2R8</accession>
<keyword evidence="3" id="KW-1185">Reference proteome</keyword>
<reference evidence="2 3" key="1">
    <citation type="journal article" date="2019" name="Int. J. Syst. Evol. Microbiol.">
        <title>Limnobaculum parvum gen. nov., sp. nov., isolated from a freshwater lake.</title>
        <authorList>
            <person name="Baek C."/>
            <person name="Shin S.K."/>
            <person name="Yi H."/>
        </authorList>
    </citation>
    <scope>NUCLEOTIDE SEQUENCE [LARGE SCALE GENOMIC DNA]</scope>
    <source>
        <strain evidence="2 3">HYN0051</strain>
    </source>
</reference>
<name>A0A2Y9U2R8_9GAMM</name>
<dbReference type="Proteomes" id="UP000244908">
    <property type="component" value="Chromosome"/>
</dbReference>
<dbReference type="KEGG" id="lpv:HYN51_15625"/>
<protein>
    <recommendedName>
        <fullName evidence="1">UPF0352 protein HYN51_15625</fullName>
    </recommendedName>
</protein>
<evidence type="ECO:0000256" key="1">
    <source>
        <dbReference type="HAMAP-Rule" id="MF_00816"/>
    </source>
</evidence>
<evidence type="ECO:0000313" key="3">
    <source>
        <dbReference type="Proteomes" id="UP000244908"/>
    </source>
</evidence>
<dbReference type="OrthoDB" id="5771474at2"/>
<comment type="similarity">
    <text evidence="1">Belongs to the UPF0352 family.</text>
</comment>
<dbReference type="PIRSF" id="PIRSF006188">
    <property type="entry name" value="UCP006188"/>
    <property type="match status" value="1"/>
</dbReference>
<dbReference type="InterPro" id="IPR009857">
    <property type="entry name" value="UPF0352"/>
</dbReference>
<dbReference type="NCBIfam" id="NF010242">
    <property type="entry name" value="PRK13689.1"/>
    <property type="match status" value="1"/>
</dbReference>
<dbReference type="EMBL" id="CP029185">
    <property type="protein sequence ID" value="AWH90144.1"/>
    <property type="molecule type" value="Genomic_DNA"/>
</dbReference>
<dbReference type="HAMAP" id="MF_00816">
    <property type="entry name" value="UPF0352"/>
    <property type="match status" value="1"/>
</dbReference>
<dbReference type="AlphaFoldDB" id="A0A2Y9U2R8"/>
<gene>
    <name evidence="2" type="ORF">HYN51_15625</name>
</gene>
<sequence length="75" mass="8235">MPQASRYSDELVEKILSELVQVLEKNQTPTDLSLMVLGNMVTNLINTSVAPAARPAIVRSFVEALQASIRDDKAH</sequence>
<evidence type="ECO:0000313" key="2">
    <source>
        <dbReference type="EMBL" id="AWH90144.1"/>
    </source>
</evidence>
<organism evidence="2 3">
    <name type="scientific">Limnobaculum parvum</name>
    <dbReference type="NCBI Taxonomy" id="2172103"/>
    <lineage>
        <taxon>Bacteria</taxon>
        <taxon>Pseudomonadati</taxon>
        <taxon>Pseudomonadota</taxon>
        <taxon>Gammaproteobacteria</taxon>
        <taxon>Enterobacterales</taxon>
        <taxon>Budviciaceae</taxon>
        <taxon>Limnobaculum</taxon>
    </lineage>
</organism>
<dbReference type="SUPFAM" id="SSF158651">
    <property type="entry name" value="YejL-like"/>
    <property type="match status" value="1"/>
</dbReference>
<dbReference type="InterPro" id="IPR023202">
    <property type="entry name" value="YejL_sf"/>
</dbReference>
<dbReference type="Pfam" id="PF07208">
    <property type="entry name" value="DUF1414"/>
    <property type="match status" value="1"/>
</dbReference>
<proteinExistence type="inferred from homology"/>
<dbReference type="Gene3D" id="1.10.3390.10">
    <property type="entry name" value="YejL-like"/>
    <property type="match status" value="1"/>
</dbReference>